<dbReference type="InterPro" id="IPR036938">
    <property type="entry name" value="PAP2/HPO_sf"/>
</dbReference>
<feature type="transmembrane region" description="Helical" evidence="7">
    <location>
        <begin position="320"/>
        <end position="340"/>
    </location>
</feature>
<dbReference type="EMBL" id="QASN01000019">
    <property type="protein sequence ID" value="PTU74095.1"/>
    <property type="molecule type" value="Genomic_DNA"/>
</dbReference>
<comment type="caution">
    <text evidence="9">The sequence shown here is derived from an EMBL/GenBank/DDBJ whole genome shotgun (WGS) entry which is preliminary data.</text>
</comment>
<keyword evidence="4 7" id="KW-0812">Transmembrane</keyword>
<evidence type="ECO:0000256" key="5">
    <source>
        <dbReference type="ARBA" id="ARBA00022989"/>
    </source>
</evidence>
<evidence type="ECO:0000256" key="3">
    <source>
        <dbReference type="ARBA" id="ARBA00022475"/>
    </source>
</evidence>
<feature type="transmembrane region" description="Helical" evidence="7">
    <location>
        <begin position="181"/>
        <end position="199"/>
    </location>
</feature>
<dbReference type="AlphaFoldDB" id="A0A2T5P8T3"/>
<protein>
    <submittedName>
        <fullName evidence="9">Phosphoesterase</fullName>
    </submittedName>
</protein>
<feature type="transmembrane region" description="Helical" evidence="7">
    <location>
        <begin position="140"/>
        <end position="161"/>
    </location>
</feature>
<dbReference type="GO" id="GO:0005886">
    <property type="term" value="C:plasma membrane"/>
    <property type="evidence" value="ECO:0007669"/>
    <property type="project" value="UniProtKB-SubCell"/>
</dbReference>
<dbReference type="RefSeq" id="WP_108107529.1">
    <property type="nucleotide sequence ID" value="NZ_QASN01000019.1"/>
</dbReference>
<feature type="transmembrane region" description="Helical" evidence="7">
    <location>
        <begin position="282"/>
        <end position="300"/>
    </location>
</feature>
<dbReference type="SMART" id="SM00014">
    <property type="entry name" value="acidPPc"/>
    <property type="match status" value="1"/>
</dbReference>
<dbReference type="PANTHER" id="PTHR30353">
    <property type="entry name" value="INNER MEMBRANE PROTEIN DEDA-RELATED"/>
    <property type="match status" value="1"/>
</dbReference>
<organism evidence="9 10">
    <name type="scientific">Pseudomonas mangrovi</name>
    <dbReference type="NCBI Taxonomy" id="2161748"/>
    <lineage>
        <taxon>Bacteria</taxon>
        <taxon>Pseudomonadati</taxon>
        <taxon>Pseudomonadota</taxon>
        <taxon>Gammaproteobacteria</taxon>
        <taxon>Pseudomonadales</taxon>
        <taxon>Pseudomonadaceae</taxon>
        <taxon>Pseudomonas</taxon>
    </lineage>
</organism>
<feature type="transmembrane region" description="Helical" evidence="7">
    <location>
        <begin position="64"/>
        <end position="81"/>
    </location>
</feature>
<evidence type="ECO:0000256" key="1">
    <source>
        <dbReference type="ARBA" id="ARBA00004651"/>
    </source>
</evidence>
<dbReference type="PANTHER" id="PTHR30353:SF15">
    <property type="entry name" value="INNER MEMBRANE PROTEIN YABI"/>
    <property type="match status" value="1"/>
</dbReference>
<dbReference type="InterPro" id="IPR000326">
    <property type="entry name" value="PAP2/HPO"/>
</dbReference>
<feature type="domain" description="Phosphatidic acid phosphatase type 2/haloperoxidase" evidence="8">
    <location>
        <begin position="283"/>
        <end position="393"/>
    </location>
</feature>
<proteinExistence type="inferred from homology"/>
<dbReference type="Pfam" id="PF01569">
    <property type="entry name" value="PAP2"/>
    <property type="match status" value="1"/>
</dbReference>
<dbReference type="Gene3D" id="1.20.144.10">
    <property type="entry name" value="Phosphatidic acid phosphatase type 2/haloperoxidase"/>
    <property type="match status" value="2"/>
</dbReference>
<keyword evidence="3" id="KW-1003">Cell membrane</keyword>
<dbReference type="InterPro" id="IPR032816">
    <property type="entry name" value="VTT_dom"/>
</dbReference>
<accession>A0A2T5P8T3</accession>
<feature type="transmembrane region" description="Helical" evidence="7">
    <location>
        <begin position="206"/>
        <end position="228"/>
    </location>
</feature>
<sequence>MSAWLDSLTLWLGAHPQWLGLAIFLIACLECLAIAGILVPGTVLLFAVTMLAGSGTLGLGETMLLAYFGGLTGDLLSYLLGRHFHQNIRRLPLLRKHPEWIARAELYFREYGGVSLLIGRYIGPLRPILPMVAGMLDMPFLRFLLISLLASAGWAIAYVMPGWAAGAALRLPLPEGFWPEAAIAAGLLATLIGASVWASSREWRHATALTCGLALAILVALLFGWQWMLELDTGLLTLVQEGRHKRLDEAMVFLTRLGDYRTQLAAAVLLVTLLSLLRQWRAAVFAVCTLLGTALANGTLKQFFARLRPEILVEPLSSYSFPSGHASAAFAFCLTLGALAGRGQPARWRITWFLLASLPAGAIALSRVYLGVHWPTDVIGGALLAVFFCAASLLLVQTRAPLPALPARSWWIVAPGCLALIGGFSLWALSEAMQLYRY</sequence>
<dbReference type="OrthoDB" id="9780918at2"/>
<dbReference type="Proteomes" id="UP000244064">
    <property type="component" value="Unassembled WGS sequence"/>
</dbReference>
<evidence type="ECO:0000256" key="7">
    <source>
        <dbReference type="SAM" id="Phobius"/>
    </source>
</evidence>
<dbReference type="Pfam" id="PF09335">
    <property type="entry name" value="VTT_dom"/>
    <property type="match status" value="1"/>
</dbReference>
<feature type="transmembrane region" description="Helical" evidence="7">
    <location>
        <begin position="260"/>
        <end position="277"/>
    </location>
</feature>
<keyword evidence="6 7" id="KW-0472">Membrane</keyword>
<evidence type="ECO:0000313" key="10">
    <source>
        <dbReference type="Proteomes" id="UP000244064"/>
    </source>
</evidence>
<dbReference type="SUPFAM" id="SSF48317">
    <property type="entry name" value="Acid phosphatase/Vanadium-dependent haloperoxidase"/>
    <property type="match status" value="1"/>
</dbReference>
<evidence type="ECO:0000313" key="9">
    <source>
        <dbReference type="EMBL" id="PTU74095.1"/>
    </source>
</evidence>
<feature type="transmembrane region" description="Helical" evidence="7">
    <location>
        <begin position="409"/>
        <end position="429"/>
    </location>
</feature>
<keyword evidence="5 7" id="KW-1133">Transmembrane helix</keyword>
<evidence type="ECO:0000259" key="8">
    <source>
        <dbReference type="SMART" id="SM00014"/>
    </source>
</evidence>
<reference evidence="9 10" key="1">
    <citation type="submission" date="2018-04" db="EMBL/GenBank/DDBJ databases">
        <title>Pseudomonas sp. nov., isolated from mangrove soil.</title>
        <authorList>
            <person name="Chen C."/>
        </authorList>
    </citation>
    <scope>NUCLEOTIDE SEQUENCE [LARGE SCALE GENOMIC DNA]</scope>
    <source>
        <strain evidence="9 10">TC-11</strain>
    </source>
</reference>
<dbReference type="CDD" id="cd03392">
    <property type="entry name" value="PAP2_like_2"/>
    <property type="match status" value="1"/>
</dbReference>
<gene>
    <name evidence="9" type="ORF">DBO85_12110</name>
</gene>
<evidence type="ECO:0000256" key="4">
    <source>
        <dbReference type="ARBA" id="ARBA00022692"/>
    </source>
</evidence>
<feature type="transmembrane region" description="Helical" evidence="7">
    <location>
        <begin position="378"/>
        <end position="397"/>
    </location>
</feature>
<comment type="similarity">
    <text evidence="2">Belongs to the DedA family.</text>
</comment>
<name>A0A2T5P8T3_9PSED</name>
<evidence type="ECO:0000256" key="2">
    <source>
        <dbReference type="ARBA" id="ARBA00010792"/>
    </source>
</evidence>
<keyword evidence="10" id="KW-1185">Reference proteome</keyword>
<feature type="transmembrane region" description="Helical" evidence="7">
    <location>
        <begin position="352"/>
        <end position="372"/>
    </location>
</feature>
<dbReference type="InterPro" id="IPR032818">
    <property type="entry name" value="DedA-like"/>
</dbReference>
<evidence type="ECO:0000256" key="6">
    <source>
        <dbReference type="ARBA" id="ARBA00023136"/>
    </source>
</evidence>
<feature type="transmembrane region" description="Helical" evidence="7">
    <location>
        <begin position="21"/>
        <end position="52"/>
    </location>
</feature>
<comment type="subcellular location">
    <subcellularLocation>
        <location evidence="1">Cell membrane</location>
        <topology evidence="1">Multi-pass membrane protein</topology>
    </subcellularLocation>
</comment>